<evidence type="ECO:0000256" key="3">
    <source>
        <dbReference type="ARBA" id="ARBA00023004"/>
    </source>
</evidence>
<dbReference type="InterPro" id="IPR050884">
    <property type="entry name" value="CNP_phosphodiesterase-III"/>
</dbReference>
<name>A0A9X4KZE7_9BACL</name>
<reference evidence="7" key="1">
    <citation type="submission" date="2022-10" db="EMBL/GenBank/DDBJ databases">
        <title>Comparative genomic analysis of Cohnella hashimotonis sp. nov., isolated from the International Space Station.</title>
        <authorList>
            <person name="Simpson A."/>
            <person name="Venkateswaran K."/>
        </authorList>
    </citation>
    <scope>NUCLEOTIDE SEQUENCE</scope>
    <source>
        <strain evidence="7">DSM 28161</strain>
    </source>
</reference>
<sequence length="287" mass="32065">MKILIMGDLHYTAELVNSDEGLEAARDAFYEGYLQQYLSVEADYYVSIGDLTHAGLPAEFEFILSRVRSALPEGRFMFVLGNHDTYNLSKSDIEILTGQPRYQALDLEEATLVLLDTARIVQDNWGGTLDDEQLDWLSGLTSRGGSKPMIVFAHHPVYGTTARSTEPMFSVEPPIDLLSILAAHQGPGFYVNGHNHVRSTVQNGHWHFIQTASVTDVPSAILLELHGDSVTIENIPLSTAFDRERLARFVPAMHDYDPRLDAEGDGEDGRRTLPLTEREKEAGRHDR</sequence>
<evidence type="ECO:0000313" key="7">
    <source>
        <dbReference type="EMBL" id="MDG0813353.1"/>
    </source>
</evidence>
<dbReference type="AlphaFoldDB" id="A0A9X4KZE7"/>
<accession>A0A9X4KZE7</accession>
<gene>
    <name evidence="7" type="ORF">OMP40_31755</name>
</gene>
<comment type="caution">
    <text evidence="7">The sequence shown here is derived from an EMBL/GenBank/DDBJ whole genome shotgun (WGS) entry which is preliminary data.</text>
</comment>
<keyword evidence="8" id="KW-1185">Reference proteome</keyword>
<dbReference type="Pfam" id="PF00149">
    <property type="entry name" value="Metallophos"/>
    <property type="match status" value="1"/>
</dbReference>
<evidence type="ECO:0000259" key="6">
    <source>
        <dbReference type="Pfam" id="PF00149"/>
    </source>
</evidence>
<evidence type="ECO:0000256" key="1">
    <source>
        <dbReference type="ARBA" id="ARBA00022723"/>
    </source>
</evidence>
<dbReference type="EMBL" id="JAPDIA010000008">
    <property type="protein sequence ID" value="MDG0813353.1"/>
    <property type="molecule type" value="Genomic_DNA"/>
</dbReference>
<dbReference type="Gene3D" id="3.60.21.10">
    <property type="match status" value="1"/>
</dbReference>
<dbReference type="PANTHER" id="PTHR42988:SF2">
    <property type="entry name" value="CYCLIC NUCLEOTIDE PHOSPHODIESTERASE CBUA0032-RELATED"/>
    <property type="match status" value="1"/>
</dbReference>
<feature type="domain" description="Calcineurin-like phosphoesterase" evidence="6">
    <location>
        <begin position="1"/>
        <end position="197"/>
    </location>
</feature>
<evidence type="ECO:0000256" key="2">
    <source>
        <dbReference type="ARBA" id="ARBA00022801"/>
    </source>
</evidence>
<evidence type="ECO:0000256" key="4">
    <source>
        <dbReference type="ARBA" id="ARBA00025742"/>
    </source>
</evidence>
<dbReference type="PANTHER" id="PTHR42988">
    <property type="entry name" value="PHOSPHOHYDROLASE"/>
    <property type="match status" value="1"/>
</dbReference>
<keyword evidence="2" id="KW-0378">Hydrolase</keyword>
<dbReference type="InterPro" id="IPR004843">
    <property type="entry name" value="Calcineurin-like_PHP"/>
</dbReference>
<evidence type="ECO:0000256" key="5">
    <source>
        <dbReference type="SAM" id="MobiDB-lite"/>
    </source>
</evidence>
<evidence type="ECO:0000313" key="8">
    <source>
        <dbReference type="Proteomes" id="UP001153404"/>
    </source>
</evidence>
<proteinExistence type="inferred from homology"/>
<keyword evidence="1" id="KW-0479">Metal-binding</keyword>
<dbReference type="InterPro" id="IPR029052">
    <property type="entry name" value="Metallo-depent_PP-like"/>
</dbReference>
<dbReference type="GO" id="GO:0016787">
    <property type="term" value="F:hydrolase activity"/>
    <property type="evidence" value="ECO:0007669"/>
    <property type="project" value="UniProtKB-KW"/>
</dbReference>
<feature type="region of interest" description="Disordered" evidence="5">
    <location>
        <begin position="257"/>
        <end position="287"/>
    </location>
</feature>
<protein>
    <submittedName>
        <fullName evidence="7">Metallophosphoesterase</fullName>
    </submittedName>
</protein>
<dbReference type="SUPFAM" id="SSF56300">
    <property type="entry name" value="Metallo-dependent phosphatases"/>
    <property type="match status" value="1"/>
</dbReference>
<keyword evidence="3" id="KW-0408">Iron</keyword>
<dbReference type="RefSeq" id="WP_277537238.1">
    <property type="nucleotide sequence ID" value="NZ_JAPDIA010000008.1"/>
</dbReference>
<dbReference type="Proteomes" id="UP001153404">
    <property type="component" value="Unassembled WGS sequence"/>
</dbReference>
<organism evidence="7 8">
    <name type="scientific">Cohnella rhizosphaerae</name>
    <dbReference type="NCBI Taxonomy" id="1457232"/>
    <lineage>
        <taxon>Bacteria</taxon>
        <taxon>Bacillati</taxon>
        <taxon>Bacillota</taxon>
        <taxon>Bacilli</taxon>
        <taxon>Bacillales</taxon>
        <taxon>Paenibacillaceae</taxon>
        <taxon>Cohnella</taxon>
    </lineage>
</organism>
<comment type="similarity">
    <text evidence="4">Belongs to the cyclic nucleotide phosphodiesterase class-III family.</text>
</comment>
<dbReference type="GO" id="GO:0046872">
    <property type="term" value="F:metal ion binding"/>
    <property type="evidence" value="ECO:0007669"/>
    <property type="project" value="UniProtKB-KW"/>
</dbReference>